<dbReference type="InterPro" id="IPR056009">
    <property type="entry name" value="DUF7587"/>
</dbReference>
<evidence type="ECO:0000313" key="4">
    <source>
        <dbReference type="Proteomes" id="UP000433883"/>
    </source>
</evidence>
<dbReference type="Gene3D" id="3.40.50.10540">
    <property type="entry name" value="Crotonobetainyl-coa:carnitine coa-transferase, domain 1"/>
    <property type="match status" value="1"/>
</dbReference>
<proteinExistence type="inferred from homology"/>
<dbReference type="InterPro" id="IPR003673">
    <property type="entry name" value="CoA-Trfase_fam_III"/>
</dbReference>
<sequence length="858" mass="94975">MLGETRSALEILLKVAKNEIPPECIPIVKGVQFTSENIGTPDFPCPFKETEATGALKAVEAGVASAIAGLALGEKERSAVVDLERASCFLFSTYLATVGGFDKANPEAKTLLKDTDLKAAQSNGYRRLSANLYESKEAGKYFHLHGSLEATTALKMIGLPGHNPELTDYHECINTIESHVKKFTLEELEALNAKHKQAGVSCLKPKEFRATEHGKILTSEPPWTVTTLESSSPPVPFHQTRSQTTKPQILAGIKVLELCRIIAGPSIGKGLAEYGAQVIKVTSPNLSDVPFFQIDVNLGKHTCDLDLKTTPGRKAFEKLLQDADVVLDGYRPGALERLGYGPKALVELTKHRGKGIVYVAENCFGNKGPWASRPGWQQIADCATGLAWEQGWFMGLDEPVVPPFPMSDYGTGCMGTIAALTGLYKRAKYGGSYSGATSLCQYDIFLLSLGVYEKSLQDELRRVHDPEFFDLRHFDSVDEVGRRSLKTMRKVHPELFDDRSKMNGKANGGSKHRDVTRASYSKGFKADVRYVCPVVEIEGTWNGNDSLSPSLWRSNDPSSQAHVNETSLHLQAACQTIPETLDELKQALIHHLNWYSGVASPFISTFSDQEDAENWALKKVKNLKKAAHFVDEKSLDLSLYEFDTARVTDYTWVLHFRTMIDRLGIDDPNIKFVTKNEYLILNFVPSTVTKVSELQYRPSVFGGHFFQVYPTKTAKTAKEDRVDAMFRQSARDLSAIQSMSENILLASKLSEAFCTSLESGQTVPEMVRFKLLSLALSSLIELSCMSKSLGLELKSRHARYDNIKISYHPKVSPDEKNPKVTAAQISALKKAWNIGNLKPLGPLNLEIDDSFGMENLKM</sequence>
<organism evidence="3 4">
    <name type="scientific">Venturia inaequalis</name>
    <name type="common">Apple scab fungus</name>
    <dbReference type="NCBI Taxonomy" id="5025"/>
    <lineage>
        <taxon>Eukaryota</taxon>
        <taxon>Fungi</taxon>
        <taxon>Dikarya</taxon>
        <taxon>Ascomycota</taxon>
        <taxon>Pezizomycotina</taxon>
        <taxon>Dothideomycetes</taxon>
        <taxon>Pleosporomycetidae</taxon>
        <taxon>Venturiales</taxon>
        <taxon>Venturiaceae</taxon>
        <taxon>Venturia</taxon>
    </lineage>
</organism>
<evidence type="ECO:0000313" key="3">
    <source>
        <dbReference type="EMBL" id="KAE9968440.1"/>
    </source>
</evidence>
<comment type="caution">
    <text evidence="3">The sequence shown here is derived from an EMBL/GenBank/DDBJ whole genome shotgun (WGS) entry which is preliminary data.</text>
</comment>
<dbReference type="Pfam" id="PF02515">
    <property type="entry name" value="CoA_transf_3"/>
    <property type="match status" value="1"/>
</dbReference>
<feature type="domain" description="DUF7587" evidence="2">
    <location>
        <begin position="548"/>
        <end position="687"/>
    </location>
</feature>
<accession>A0A8H3YPE2</accession>
<dbReference type="Proteomes" id="UP000433883">
    <property type="component" value="Unassembled WGS sequence"/>
</dbReference>
<dbReference type="PANTHER" id="PTHR48229:SF1">
    <property type="entry name" value="ALPHA METHYLACYL-COA RACEMASE-RELATED"/>
    <property type="match status" value="1"/>
</dbReference>
<reference evidence="3 4" key="1">
    <citation type="submission" date="2019-11" db="EMBL/GenBank/DDBJ databases">
        <title>Venturia inaequalis Genome Resource.</title>
        <authorList>
            <person name="Lichtner F.J."/>
        </authorList>
    </citation>
    <scope>NUCLEOTIDE SEQUENCE [LARGE SCALE GENOMIC DNA]</scope>
    <source>
        <strain evidence="3">Bline_iso_100314</strain>
    </source>
</reference>
<dbReference type="GO" id="GO:0003824">
    <property type="term" value="F:catalytic activity"/>
    <property type="evidence" value="ECO:0007669"/>
    <property type="project" value="InterPro"/>
</dbReference>
<dbReference type="PANTHER" id="PTHR48229">
    <property type="entry name" value="CAIB/BAIF FAMILY ENZYME (AFU_ORTHOLOGUE AFUA_1G05360)-RELATED"/>
    <property type="match status" value="1"/>
</dbReference>
<dbReference type="AlphaFoldDB" id="A0A8H3YPE2"/>
<protein>
    <recommendedName>
        <fullName evidence="2">DUF7587 domain-containing protein</fullName>
    </recommendedName>
</protein>
<dbReference type="EMBL" id="WNWQ01000413">
    <property type="protein sequence ID" value="KAE9968440.1"/>
    <property type="molecule type" value="Genomic_DNA"/>
</dbReference>
<dbReference type="InterPro" id="IPR052985">
    <property type="entry name" value="CoA-trans_III_biosynth/detox"/>
</dbReference>
<name>A0A8H3YPE2_VENIN</name>
<dbReference type="InterPro" id="IPR023606">
    <property type="entry name" value="CoA-Trfase_III_dom_1_sf"/>
</dbReference>
<comment type="similarity">
    <text evidence="1">Belongs to the CoA-transferase III family.</text>
</comment>
<dbReference type="Pfam" id="PF24494">
    <property type="entry name" value="DUF7587"/>
    <property type="match status" value="1"/>
</dbReference>
<evidence type="ECO:0000256" key="1">
    <source>
        <dbReference type="ARBA" id="ARBA00008383"/>
    </source>
</evidence>
<gene>
    <name evidence="3" type="ORF">BLS_005865</name>
</gene>
<dbReference type="SUPFAM" id="SSF89796">
    <property type="entry name" value="CoA-transferase family III (CaiB/BaiF)"/>
    <property type="match status" value="2"/>
</dbReference>
<evidence type="ECO:0000259" key="2">
    <source>
        <dbReference type="Pfam" id="PF24494"/>
    </source>
</evidence>